<feature type="domain" description="Cytochrome c" evidence="5">
    <location>
        <begin position="108"/>
        <end position="186"/>
    </location>
</feature>
<reference evidence="6 7" key="1">
    <citation type="submission" date="2016-11" db="EMBL/GenBank/DDBJ databases">
        <authorList>
            <person name="Jaros S."/>
            <person name="Januszkiewicz K."/>
            <person name="Wedrychowicz H."/>
        </authorList>
    </citation>
    <scope>NUCLEOTIDE SEQUENCE [LARGE SCALE GENOMIC DNA]</scope>
    <source>
        <strain evidence="6 7">ATCC 23634</strain>
    </source>
</reference>
<dbReference type="GO" id="GO:0046872">
    <property type="term" value="F:metal ion binding"/>
    <property type="evidence" value="ECO:0007669"/>
    <property type="project" value="UniProtKB-KW"/>
</dbReference>
<dbReference type="AlphaFoldDB" id="A0A1K2HXQ1"/>
<accession>A0A1K2HXQ1</accession>
<dbReference type="GO" id="GO:0009055">
    <property type="term" value="F:electron transfer activity"/>
    <property type="evidence" value="ECO:0007669"/>
    <property type="project" value="InterPro"/>
</dbReference>
<evidence type="ECO:0000313" key="6">
    <source>
        <dbReference type="EMBL" id="SFZ84532.1"/>
    </source>
</evidence>
<dbReference type="InterPro" id="IPR036909">
    <property type="entry name" value="Cyt_c-like_dom_sf"/>
</dbReference>
<organism evidence="6 7">
    <name type="scientific">Devosia enhydra</name>
    <dbReference type="NCBI Taxonomy" id="665118"/>
    <lineage>
        <taxon>Bacteria</taxon>
        <taxon>Pseudomonadati</taxon>
        <taxon>Pseudomonadota</taxon>
        <taxon>Alphaproteobacteria</taxon>
        <taxon>Hyphomicrobiales</taxon>
        <taxon>Devosiaceae</taxon>
        <taxon>Devosia</taxon>
    </lineage>
</organism>
<evidence type="ECO:0000256" key="2">
    <source>
        <dbReference type="ARBA" id="ARBA00022723"/>
    </source>
</evidence>
<keyword evidence="3 4" id="KW-0408">Iron</keyword>
<dbReference type="Proteomes" id="UP000183447">
    <property type="component" value="Unassembled WGS sequence"/>
</dbReference>
<dbReference type="InterPro" id="IPR009056">
    <property type="entry name" value="Cyt_c-like_dom"/>
</dbReference>
<evidence type="ECO:0000313" key="7">
    <source>
        <dbReference type="Proteomes" id="UP000183447"/>
    </source>
</evidence>
<keyword evidence="7" id="KW-1185">Reference proteome</keyword>
<evidence type="ECO:0000256" key="4">
    <source>
        <dbReference type="PROSITE-ProRule" id="PRU00433"/>
    </source>
</evidence>
<dbReference type="OrthoDB" id="7855889at2"/>
<evidence type="ECO:0000256" key="3">
    <source>
        <dbReference type="ARBA" id="ARBA00023004"/>
    </source>
</evidence>
<dbReference type="RefSeq" id="WP_143145755.1">
    <property type="nucleotide sequence ID" value="NZ_FPKU01000002.1"/>
</dbReference>
<gene>
    <name evidence="6" type="ORF">SAMN02983003_2068</name>
</gene>
<dbReference type="EMBL" id="FPKU01000002">
    <property type="protein sequence ID" value="SFZ84532.1"/>
    <property type="molecule type" value="Genomic_DNA"/>
</dbReference>
<protein>
    <recommendedName>
        <fullName evidence="5">Cytochrome c domain-containing protein</fullName>
    </recommendedName>
</protein>
<sequence>MTLDIFPAIRHVAALILGASVSCVLSLPSLADAASALPPGPREALADRVGNDVATLETLLGQSRSAEAWQAELQGSADPAVLAALGDYLARIAPAPTEASDVTSIVAALPADGKQLFVDNCLSCHGGDKYFLRQEKDFEAWMGIFDAPYHRRQLTGEGEREMFAGYAAITTPLALDPVPEALADKD</sequence>
<proteinExistence type="predicted"/>
<dbReference type="GO" id="GO:0020037">
    <property type="term" value="F:heme binding"/>
    <property type="evidence" value="ECO:0007669"/>
    <property type="project" value="InterPro"/>
</dbReference>
<dbReference type="SUPFAM" id="SSF46626">
    <property type="entry name" value="Cytochrome c"/>
    <property type="match status" value="1"/>
</dbReference>
<evidence type="ECO:0000259" key="5">
    <source>
        <dbReference type="PROSITE" id="PS51007"/>
    </source>
</evidence>
<name>A0A1K2HXQ1_9HYPH</name>
<dbReference type="STRING" id="665118.SAMN02983003_2068"/>
<evidence type="ECO:0000256" key="1">
    <source>
        <dbReference type="ARBA" id="ARBA00022617"/>
    </source>
</evidence>
<dbReference type="PROSITE" id="PS51007">
    <property type="entry name" value="CYTC"/>
    <property type="match status" value="1"/>
</dbReference>
<keyword evidence="2 4" id="KW-0479">Metal-binding</keyword>
<keyword evidence="1 4" id="KW-0349">Heme</keyword>